<evidence type="ECO:0000313" key="5">
    <source>
        <dbReference type="Proteomes" id="UP000248584"/>
    </source>
</evidence>
<evidence type="ECO:0000313" key="4">
    <source>
        <dbReference type="EMBL" id="PZX36863.1"/>
    </source>
</evidence>
<evidence type="ECO:0000259" key="2">
    <source>
        <dbReference type="Pfam" id="PF01370"/>
    </source>
</evidence>
<dbReference type="InterPro" id="IPR001509">
    <property type="entry name" value="Epimerase_deHydtase"/>
</dbReference>
<dbReference type="Proteomes" id="UP000248584">
    <property type="component" value="Unassembled WGS sequence"/>
</dbReference>
<dbReference type="RefSeq" id="WP_015362456.1">
    <property type="nucleotide sequence ID" value="NZ_QKZR01000008.1"/>
</dbReference>
<dbReference type="NCBIfam" id="TIGR01777">
    <property type="entry name" value="yfcH"/>
    <property type="match status" value="1"/>
</dbReference>
<feature type="domain" description="NAD-dependent epimerase/dehydratase" evidence="2">
    <location>
        <begin position="19"/>
        <end position="247"/>
    </location>
</feature>
<dbReference type="InterPro" id="IPR013549">
    <property type="entry name" value="DUF1731"/>
</dbReference>
<dbReference type="Pfam" id="PF01370">
    <property type="entry name" value="Epimerase"/>
    <property type="match status" value="1"/>
</dbReference>
<protein>
    <recommendedName>
        <fullName evidence="6">TIGR01777 family protein</fullName>
    </recommendedName>
</protein>
<comment type="caution">
    <text evidence="4">The sequence shown here is derived from an EMBL/GenBank/DDBJ whole genome shotgun (WGS) entry which is preliminary data.</text>
</comment>
<dbReference type="PANTHER" id="PTHR11092:SF0">
    <property type="entry name" value="EPIMERASE FAMILY PROTEIN SDR39U1"/>
    <property type="match status" value="1"/>
</dbReference>
<dbReference type="InterPro" id="IPR010099">
    <property type="entry name" value="SDR39U1"/>
</dbReference>
<dbReference type="Pfam" id="PF08338">
    <property type="entry name" value="DUF1731"/>
    <property type="match status" value="1"/>
</dbReference>
<evidence type="ECO:0000256" key="1">
    <source>
        <dbReference type="ARBA" id="ARBA00009353"/>
    </source>
</evidence>
<dbReference type="Gene3D" id="3.40.50.720">
    <property type="entry name" value="NAD(P)-binding Rossmann-like Domain"/>
    <property type="match status" value="1"/>
</dbReference>
<evidence type="ECO:0008006" key="6">
    <source>
        <dbReference type="Google" id="ProtNLM"/>
    </source>
</evidence>
<gene>
    <name evidence="4" type="ORF">LX97_03328</name>
</gene>
<dbReference type="SUPFAM" id="SSF51735">
    <property type="entry name" value="NAD(P)-binding Rossmann-fold domains"/>
    <property type="match status" value="1"/>
</dbReference>
<proteinExistence type="inferred from homology"/>
<evidence type="ECO:0000259" key="3">
    <source>
        <dbReference type="Pfam" id="PF08338"/>
    </source>
</evidence>
<feature type="domain" description="DUF1731" evidence="3">
    <location>
        <begin position="277"/>
        <end position="325"/>
    </location>
</feature>
<dbReference type="PANTHER" id="PTHR11092">
    <property type="entry name" value="SUGAR NUCLEOTIDE EPIMERASE RELATED"/>
    <property type="match status" value="1"/>
</dbReference>
<reference evidence="4 5" key="1">
    <citation type="submission" date="2018-06" db="EMBL/GenBank/DDBJ databases">
        <title>Genomic Encyclopedia of Archaeal and Bacterial Type Strains, Phase II (KMG-II): from individual species to whole genera.</title>
        <authorList>
            <person name="Goeker M."/>
        </authorList>
    </citation>
    <scope>NUCLEOTIDE SEQUENCE [LARGE SCALE GENOMIC DNA]</scope>
    <source>
        <strain evidence="4 5">DSM 17205</strain>
    </source>
</reference>
<dbReference type="CDD" id="cd05242">
    <property type="entry name" value="SDR_a8"/>
    <property type="match status" value="1"/>
</dbReference>
<comment type="similarity">
    <text evidence="1">Belongs to the NAD(P)-dependent epimerase/dehydratase family. SDR39U1 subfamily.</text>
</comment>
<keyword evidence="5" id="KW-1185">Reference proteome</keyword>
<sequence>MFPFLWKGLGIGSILMKKVVIAGGTGFLGIALKNYFEAKGFVVISLSRSATTQKFTQSAVEVRKRNKDTTYWNGKDLGEWTKHLEDAEVLINLAGKSVDCRYTDKNKAAILNSRIDSTRILNLAIEQAIHKPKVFLNASTATIYVHSETTINTEETGVIGDDFSMNIAKSWEKEFYATEIPSVRKIALRTSIVLGKNGGAFPKLKTITRLGMGGKQGRGDQFISWIHIHDFCKVLDFLINSNVSGSVNITSPNPKTNKDFMSDLRKQLGVSIGISQPVWLLELASTIINTETELLLKSRYVYPQRLLDAGFQFEHETVEDCLKELVS</sequence>
<dbReference type="EMBL" id="QKZR01000008">
    <property type="protein sequence ID" value="PZX36863.1"/>
    <property type="molecule type" value="Genomic_DNA"/>
</dbReference>
<organism evidence="4 5">
    <name type="scientific">Nonlabens dokdonensis</name>
    <dbReference type="NCBI Taxonomy" id="328515"/>
    <lineage>
        <taxon>Bacteria</taxon>
        <taxon>Pseudomonadati</taxon>
        <taxon>Bacteroidota</taxon>
        <taxon>Flavobacteriia</taxon>
        <taxon>Flavobacteriales</taxon>
        <taxon>Flavobacteriaceae</taxon>
        <taxon>Nonlabens</taxon>
    </lineage>
</organism>
<dbReference type="InterPro" id="IPR036291">
    <property type="entry name" value="NAD(P)-bd_dom_sf"/>
</dbReference>
<name>A0ABX5PUI5_9FLAO</name>
<accession>A0ABX5PUI5</accession>